<accession>A0A7T7M941</accession>
<dbReference type="RefSeq" id="WP_200275133.1">
    <property type="nucleotide sequence ID" value="NZ_CP066802.1"/>
</dbReference>
<evidence type="ECO:0000259" key="1">
    <source>
        <dbReference type="Pfam" id="PF13472"/>
    </source>
</evidence>
<keyword evidence="3" id="KW-1185">Reference proteome</keyword>
<evidence type="ECO:0000313" key="2">
    <source>
        <dbReference type="EMBL" id="QQM66949.1"/>
    </source>
</evidence>
<dbReference type="InterPro" id="IPR013830">
    <property type="entry name" value="SGNH_hydro"/>
</dbReference>
<dbReference type="Gene3D" id="3.40.50.1110">
    <property type="entry name" value="SGNH hydrolase"/>
    <property type="match status" value="1"/>
</dbReference>
<protein>
    <submittedName>
        <fullName evidence="2">Lysophospholipase</fullName>
    </submittedName>
</protein>
<organism evidence="2 3">
    <name type="scientific">Actinomyces weissii</name>
    <dbReference type="NCBI Taxonomy" id="675090"/>
    <lineage>
        <taxon>Bacteria</taxon>
        <taxon>Bacillati</taxon>
        <taxon>Actinomycetota</taxon>
        <taxon>Actinomycetes</taxon>
        <taxon>Actinomycetales</taxon>
        <taxon>Actinomycetaceae</taxon>
        <taxon>Actinomyces</taxon>
    </lineage>
</organism>
<sequence>MRPVNLLFVGDELISAYGDARALGWVGRVMAHTRLDPLYPPIMWTTLPAFGETTAQLAERWPTEVGRRLVPGAQNRMVVGIGLADLESGTSVSRSRLNLANMLDGARLEHLECFVVGPPPLPHYDPLAVERLSDAMAEVCLRRAVPYVDTFHPLLGHEQWSTDVAATGGARPGQAGYGLLTWLVLHRGWYEWLGVPEQV</sequence>
<name>A0A7T7M941_9ACTO</name>
<proteinExistence type="predicted"/>
<dbReference type="AlphaFoldDB" id="A0A7T7M941"/>
<dbReference type="Proteomes" id="UP000595895">
    <property type="component" value="Chromosome"/>
</dbReference>
<reference evidence="2 3" key="1">
    <citation type="submission" date="2020-12" db="EMBL/GenBank/DDBJ databases">
        <authorList>
            <person name="Zhou J."/>
        </authorList>
    </citation>
    <scope>NUCLEOTIDE SEQUENCE [LARGE SCALE GENOMIC DNA]</scope>
    <source>
        <strain evidence="2 3">CCUG 61299</strain>
    </source>
</reference>
<dbReference type="KEGG" id="awe:JG540_07795"/>
<dbReference type="EMBL" id="CP066802">
    <property type="protein sequence ID" value="QQM66949.1"/>
    <property type="molecule type" value="Genomic_DNA"/>
</dbReference>
<gene>
    <name evidence="2" type="ORF">JG540_07795</name>
</gene>
<evidence type="ECO:0000313" key="3">
    <source>
        <dbReference type="Proteomes" id="UP000595895"/>
    </source>
</evidence>
<feature type="domain" description="SGNH hydrolase-type esterase" evidence="1">
    <location>
        <begin position="8"/>
        <end position="178"/>
    </location>
</feature>
<dbReference type="InterPro" id="IPR036514">
    <property type="entry name" value="SGNH_hydro_sf"/>
</dbReference>
<dbReference type="Pfam" id="PF13472">
    <property type="entry name" value="Lipase_GDSL_2"/>
    <property type="match status" value="1"/>
</dbReference>
<dbReference type="SUPFAM" id="SSF52266">
    <property type="entry name" value="SGNH hydrolase"/>
    <property type="match status" value="1"/>
</dbReference>